<comment type="caution">
    <text evidence="3">The sequence shown here is derived from an EMBL/GenBank/DDBJ whole genome shotgun (WGS) entry which is preliminary data.</text>
</comment>
<proteinExistence type="predicted"/>
<gene>
    <name evidence="3" type="ORF">KQJ23_22160</name>
</gene>
<keyword evidence="1" id="KW-0812">Transmembrane</keyword>
<evidence type="ECO:0000256" key="1">
    <source>
        <dbReference type="SAM" id="Phobius"/>
    </source>
</evidence>
<feature type="transmembrane region" description="Helical" evidence="1">
    <location>
        <begin position="34"/>
        <end position="53"/>
    </location>
</feature>
<dbReference type="Proteomes" id="UP000743001">
    <property type="component" value="Unassembled WGS sequence"/>
</dbReference>
<keyword evidence="1" id="KW-1133">Transmembrane helix</keyword>
<evidence type="ECO:0000259" key="2">
    <source>
        <dbReference type="Pfam" id="PF04239"/>
    </source>
</evidence>
<accession>A0ABS6FZK4</accession>
<organism evidence="3 4">
    <name type="scientific">Paenibacillus brevis</name>
    <dbReference type="NCBI Taxonomy" id="2841508"/>
    <lineage>
        <taxon>Bacteria</taxon>
        <taxon>Bacillati</taxon>
        <taxon>Bacillota</taxon>
        <taxon>Bacilli</taxon>
        <taxon>Bacillales</taxon>
        <taxon>Paenibacillaceae</taxon>
        <taxon>Paenibacillus</taxon>
    </lineage>
</organism>
<dbReference type="PANTHER" id="PTHR34582">
    <property type="entry name" value="UPF0702 TRANSMEMBRANE PROTEIN YCAP"/>
    <property type="match status" value="1"/>
</dbReference>
<dbReference type="RefSeq" id="WP_216481103.1">
    <property type="nucleotide sequence ID" value="NZ_JAHLQJ010000030.1"/>
</dbReference>
<name>A0ABS6FZK4_9BACL</name>
<protein>
    <submittedName>
        <fullName evidence="3">DUF421 domain-containing protein</fullName>
    </submittedName>
</protein>
<keyword evidence="1" id="KW-0472">Membrane</keyword>
<evidence type="ECO:0000313" key="3">
    <source>
        <dbReference type="EMBL" id="MBU5674551.1"/>
    </source>
</evidence>
<evidence type="ECO:0000313" key="4">
    <source>
        <dbReference type="Proteomes" id="UP000743001"/>
    </source>
</evidence>
<dbReference type="PANTHER" id="PTHR34582:SF6">
    <property type="entry name" value="UPF0702 TRANSMEMBRANE PROTEIN YCAP"/>
    <property type="match status" value="1"/>
</dbReference>
<feature type="domain" description="YetF C-terminal" evidence="2">
    <location>
        <begin position="82"/>
        <end position="227"/>
    </location>
</feature>
<dbReference type="InterPro" id="IPR007353">
    <property type="entry name" value="DUF421"/>
</dbReference>
<dbReference type="Pfam" id="PF04239">
    <property type="entry name" value="DUF421"/>
    <property type="match status" value="1"/>
</dbReference>
<reference evidence="3 4" key="1">
    <citation type="submission" date="2021-06" db="EMBL/GenBank/DDBJ databases">
        <authorList>
            <person name="Sun Q."/>
            <person name="Li D."/>
        </authorList>
    </citation>
    <scope>NUCLEOTIDE SEQUENCE [LARGE SCALE GENOMIC DNA]</scope>
    <source>
        <strain evidence="3 4">MSJ-6</strain>
    </source>
</reference>
<feature type="transmembrane region" description="Helical" evidence="1">
    <location>
        <begin position="6"/>
        <end position="27"/>
    </location>
</feature>
<keyword evidence="4" id="KW-1185">Reference proteome</keyword>
<dbReference type="EMBL" id="JAHLQJ010000030">
    <property type="protein sequence ID" value="MBU5674551.1"/>
    <property type="molecule type" value="Genomic_DNA"/>
</dbReference>
<feature type="transmembrane region" description="Helical" evidence="1">
    <location>
        <begin position="59"/>
        <end position="79"/>
    </location>
</feature>
<sequence length="241" mass="27403">MVEHIAVVLFRTILMYVLVFTVMRIMGKREIGELSIFDLVISIMIAEIAVFALEDIERPLYDGILPILMLLLIQIGIAYSSMKSRRLRLLFDGKPSVIVQNGEINQEEMRKQRYNIDDLLMQLRSQNVASVSDVEFAVLETSGQLSVFTKEKVKQGSSTVKPGKKREGDISSLISKIKFEALPLPLIVDGKVDDDNLARVGKTRFWLKNQIQAKGYLEFKEVFFCSIDHNGRLYINAKDNS</sequence>